<dbReference type="Gene3D" id="1.10.260.40">
    <property type="entry name" value="lambda repressor-like DNA-binding domains"/>
    <property type="match status" value="1"/>
</dbReference>
<protein>
    <submittedName>
        <fullName evidence="2">LacI family DNA-binding transcriptional regulator</fullName>
    </submittedName>
</protein>
<dbReference type="InterPro" id="IPR000843">
    <property type="entry name" value="HTH_LacI"/>
</dbReference>
<dbReference type="PRINTS" id="PR00036">
    <property type="entry name" value="HTHLACI"/>
</dbReference>
<keyword evidence="2" id="KW-0238">DNA-binding</keyword>
<dbReference type="GO" id="GO:0003677">
    <property type="term" value="F:DNA binding"/>
    <property type="evidence" value="ECO:0007669"/>
    <property type="project" value="UniProtKB-KW"/>
</dbReference>
<feature type="domain" description="HTH lacI-type" evidence="1">
    <location>
        <begin position="6"/>
        <end position="46"/>
    </location>
</feature>
<accession>A0A930UWW9</accession>
<evidence type="ECO:0000259" key="1">
    <source>
        <dbReference type="PROSITE" id="PS50932"/>
    </source>
</evidence>
<gene>
    <name evidence="2" type="ORF">INT80_08540</name>
</gene>
<dbReference type="Pfam" id="PF00356">
    <property type="entry name" value="LacI"/>
    <property type="match status" value="1"/>
</dbReference>
<evidence type="ECO:0000313" key="2">
    <source>
        <dbReference type="EMBL" id="MBF4102706.1"/>
    </source>
</evidence>
<sequence length="46" mass="5213">MYEKRTTIDDIAKALGVNKSTVSRAINNPSLISTEMREKSRKCVEK</sequence>
<name>A0A930UWW9_9PAST</name>
<dbReference type="AlphaFoldDB" id="A0A930UWW9"/>
<dbReference type="CDD" id="cd01392">
    <property type="entry name" value="HTH_LacI"/>
    <property type="match status" value="1"/>
</dbReference>
<dbReference type="InterPro" id="IPR010982">
    <property type="entry name" value="Lambda_DNA-bd_dom_sf"/>
</dbReference>
<dbReference type="EMBL" id="JADION010000022">
    <property type="protein sequence ID" value="MBF4102706.1"/>
    <property type="molecule type" value="Genomic_DNA"/>
</dbReference>
<organism evidence="2">
    <name type="scientific">Gallibacterium anatis</name>
    <dbReference type="NCBI Taxonomy" id="750"/>
    <lineage>
        <taxon>Bacteria</taxon>
        <taxon>Pseudomonadati</taxon>
        <taxon>Pseudomonadota</taxon>
        <taxon>Gammaproteobacteria</taxon>
        <taxon>Pasteurellales</taxon>
        <taxon>Pasteurellaceae</taxon>
        <taxon>Gallibacterium</taxon>
    </lineage>
</organism>
<dbReference type="GO" id="GO:0006355">
    <property type="term" value="P:regulation of DNA-templated transcription"/>
    <property type="evidence" value="ECO:0007669"/>
    <property type="project" value="InterPro"/>
</dbReference>
<comment type="caution">
    <text evidence="2">The sequence shown here is derived from an EMBL/GenBank/DDBJ whole genome shotgun (WGS) entry which is preliminary data.</text>
</comment>
<reference evidence="2" key="1">
    <citation type="submission" date="2020-11" db="EMBL/GenBank/DDBJ databases">
        <title>Gallibacterium anatis 1637, full genome, WGS.</title>
        <authorList>
            <person name="Laishevtcev A.I."/>
            <person name="Yakimova E.A."/>
            <person name="Petkovich D."/>
            <person name="Stepanova T.V."/>
            <person name="Kalendr R.S."/>
            <person name="Rubalsky E.O."/>
            <person name="Zulkarneev E.R."/>
            <person name="Aleshkin A.V."/>
        </authorList>
    </citation>
    <scope>NUCLEOTIDE SEQUENCE</scope>
    <source>
        <strain evidence="2">1637</strain>
    </source>
</reference>
<proteinExistence type="predicted"/>
<dbReference type="SUPFAM" id="SSF47413">
    <property type="entry name" value="lambda repressor-like DNA-binding domains"/>
    <property type="match status" value="1"/>
</dbReference>
<dbReference type="PROSITE" id="PS50932">
    <property type="entry name" value="HTH_LACI_2"/>
    <property type="match status" value="1"/>
</dbReference>